<dbReference type="GO" id="GO:0030254">
    <property type="term" value="P:protein secretion by the type III secretion system"/>
    <property type="evidence" value="ECO:0007669"/>
    <property type="project" value="InterPro"/>
</dbReference>
<accession>A0A7G6T6M3</accession>
<dbReference type="Gene3D" id="2.30.330.10">
    <property type="entry name" value="SpoA-like"/>
    <property type="match status" value="1"/>
</dbReference>
<gene>
    <name evidence="3" type="primary">sctQ</name>
    <name evidence="3" type="ORF">HB778_39625</name>
</gene>
<dbReference type="PANTHER" id="PTHR30034:SF6">
    <property type="entry name" value="YOP PROTEINS TRANSLOCATION PROTEIN Q"/>
    <property type="match status" value="1"/>
</dbReference>
<dbReference type="PANTHER" id="PTHR30034">
    <property type="entry name" value="FLAGELLAR MOTOR SWITCH PROTEIN FLIM"/>
    <property type="match status" value="1"/>
</dbReference>
<reference evidence="4" key="1">
    <citation type="journal article" date="2020" name="Mol. Plant Microbe">
        <title>Rhizobial microsymbionts of the narrowly endemic Oxytropis species growing in Kamchatka are characterized by significant genetic diversity and possess a set of genes that are associated with T3SS and T6SS secretion systems and can affect the development of symbiosis.</title>
        <authorList>
            <person name="Safronova V."/>
            <person name="Guro P."/>
            <person name="Sazanova A."/>
            <person name="Kuznetsova I."/>
            <person name="Belimov A."/>
            <person name="Yakubov V."/>
            <person name="Chirak E."/>
            <person name="Afonin A."/>
            <person name="Gogolev Y."/>
            <person name="Andronov E."/>
            <person name="Tikhonovich I."/>
        </authorList>
    </citation>
    <scope>NUCLEOTIDE SEQUENCE [LARGE SCALE GENOMIC DNA]</scope>
    <source>
        <strain evidence="4">583</strain>
        <plasmid evidence="4">p_1</plasmid>
    </source>
</reference>
<dbReference type="Proteomes" id="UP000515465">
    <property type="component" value="Plasmid p_1"/>
</dbReference>
<proteinExistence type="inferred from homology"/>
<dbReference type="InterPro" id="IPR036429">
    <property type="entry name" value="SpoA-like_sf"/>
</dbReference>
<dbReference type="RefSeq" id="WP_183465894.1">
    <property type="nucleotide sequence ID" value="NZ_CP050299.1"/>
</dbReference>
<dbReference type="GO" id="GO:0009425">
    <property type="term" value="C:bacterial-type flagellum basal body"/>
    <property type="evidence" value="ECO:0007669"/>
    <property type="project" value="InterPro"/>
</dbReference>
<name>A0A7G6T6M3_9HYPH</name>
<dbReference type="AlphaFoldDB" id="A0A7G6T6M3"/>
<geneLocation type="plasmid" evidence="3 4">
    <name>p_1</name>
</geneLocation>
<dbReference type="GO" id="GO:0003774">
    <property type="term" value="F:cytoskeletal motor activity"/>
    <property type="evidence" value="ECO:0007669"/>
    <property type="project" value="InterPro"/>
</dbReference>
<keyword evidence="3" id="KW-0614">Plasmid</keyword>
<dbReference type="NCBIfam" id="TIGR02551">
    <property type="entry name" value="SpaO_YscQ"/>
    <property type="match status" value="1"/>
</dbReference>
<evidence type="ECO:0000313" key="4">
    <source>
        <dbReference type="Proteomes" id="UP000515465"/>
    </source>
</evidence>
<comment type="similarity">
    <text evidence="1">Belongs to the FliN/MopA/SpaO family.</text>
</comment>
<dbReference type="GO" id="GO:0071978">
    <property type="term" value="P:bacterial-type flagellum-dependent swarming motility"/>
    <property type="evidence" value="ECO:0007669"/>
    <property type="project" value="TreeGrafter"/>
</dbReference>
<evidence type="ECO:0000256" key="1">
    <source>
        <dbReference type="ARBA" id="ARBA00009226"/>
    </source>
</evidence>
<protein>
    <submittedName>
        <fullName evidence="3">Type III secretion system cytoplasmic ring protein SctQ</fullName>
    </submittedName>
</protein>
<evidence type="ECO:0000313" key="3">
    <source>
        <dbReference type="EMBL" id="QND62405.1"/>
    </source>
</evidence>
<dbReference type="Pfam" id="PF01052">
    <property type="entry name" value="FliMN_C"/>
    <property type="match status" value="1"/>
</dbReference>
<organism evidence="3 4">
    <name type="scientific">Mesorhizobium huakuii</name>
    <dbReference type="NCBI Taxonomy" id="28104"/>
    <lineage>
        <taxon>Bacteria</taxon>
        <taxon>Pseudomonadati</taxon>
        <taxon>Pseudomonadota</taxon>
        <taxon>Alphaproteobacteria</taxon>
        <taxon>Hyphomicrobiales</taxon>
        <taxon>Phyllobacteriaceae</taxon>
        <taxon>Mesorhizobium</taxon>
    </lineage>
</organism>
<dbReference type="GO" id="GO:0050918">
    <property type="term" value="P:positive chemotaxis"/>
    <property type="evidence" value="ECO:0007669"/>
    <property type="project" value="TreeGrafter"/>
</dbReference>
<dbReference type="SUPFAM" id="SSF101801">
    <property type="entry name" value="Surface presentation of antigens (SPOA)"/>
    <property type="match status" value="1"/>
</dbReference>
<dbReference type="InterPro" id="IPR013385">
    <property type="entry name" value="T3SS_SpaO/YscQ/SpaO"/>
</dbReference>
<feature type="domain" description="Flagellar motor switch protein FliN-like C-terminal" evidence="2">
    <location>
        <begin position="284"/>
        <end position="350"/>
    </location>
</feature>
<dbReference type="InterPro" id="IPR001543">
    <property type="entry name" value="FliN-like_C"/>
</dbReference>
<dbReference type="EMBL" id="CP050299">
    <property type="protein sequence ID" value="QND62405.1"/>
    <property type="molecule type" value="Genomic_DNA"/>
</dbReference>
<dbReference type="InterPro" id="IPR001172">
    <property type="entry name" value="FliN_T3SS_HrcQb"/>
</dbReference>
<dbReference type="PRINTS" id="PR00956">
    <property type="entry name" value="FLGMOTORFLIN"/>
</dbReference>
<evidence type="ECO:0000259" key="2">
    <source>
        <dbReference type="Pfam" id="PF01052"/>
    </source>
</evidence>
<sequence length="358" mass="38732">MQFRAALVTTVVRPAMLEPALTLSHEVASWLNDIATSRTPFQSRIGDKSLSLRMGGVVWQQEPTAIPMLDCIWRVGGETVVLSLSRPLVEALVSTVQSGLAFPSEPTASLILELALEPLIARLEHRTQRSVHLLCVREAMTPAPYLELDIVFGPVSGKGRLCLFSPLDGLVPSAFRALGVLIGQVPRQPRGLSTELPVIVAGEIGTLRVPAALLRRACAGDALIPDIAPFGRGQITLSVGQLWTEADHEGDHLILRAPFRPRSCPLENAHMKQPESQLGPSEADLDEIEIVLVFECGRWPIPLGELRSAGEGHVFELGRPIDGPVDIVANGRRIGRGDIVRIGDELGIRLCGRLACND</sequence>